<feature type="domain" description="Lysozyme inhibitor LprI-like N-terminal" evidence="1">
    <location>
        <begin position="46"/>
        <end position="129"/>
    </location>
</feature>
<name>A0A4P6L7H5_9BURK</name>
<organism evidence="2 3">
    <name type="scientific">Pseudoduganella lutea</name>
    <dbReference type="NCBI Taxonomy" id="321985"/>
    <lineage>
        <taxon>Bacteria</taxon>
        <taxon>Pseudomonadati</taxon>
        <taxon>Pseudomonadota</taxon>
        <taxon>Betaproteobacteria</taxon>
        <taxon>Burkholderiales</taxon>
        <taxon>Oxalobacteraceae</taxon>
        <taxon>Telluria group</taxon>
        <taxon>Pseudoduganella</taxon>
    </lineage>
</organism>
<keyword evidence="3" id="KW-1185">Reference proteome</keyword>
<gene>
    <name evidence="2" type="ORF">EWM63_31155</name>
</gene>
<dbReference type="RefSeq" id="WP_130189989.1">
    <property type="nucleotide sequence ID" value="NZ_CP035913.1"/>
</dbReference>
<proteinExistence type="predicted"/>
<dbReference type="OrthoDB" id="7340239at2"/>
<evidence type="ECO:0000313" key="3">
    <source>
        <dbReference type="Proteomes" id="UP000290637"/>
    </source>
</evidence>
<dbReference type="Gene3D" id="1.20.1270.180">
    <property type="match status" value="1"/>
</dbReference>
<dbReference type="KEGG" id="plue:EWM63_31155"/>
<dbReference type="Pfam" id="PF07007">
    <property type="entry name" value="LprI"/>
    <property type="match status" value="1"/>
</dbReference>
<accession>A0A4P6L7H5</accession>
<protein>
    <submittedName>
        <fullName evidence="2">DUF1311 domain-containing protein</fullName>
    </submittedName>
</protein>
<dbReference type="AlphaFoldDB" id="A0A4P6L7H5"/>
<reference evidence="2 3" key="1">
    <citation type="submission" date="2019-02" db="EMBL/GenBank/DDBJ databases">
        <title>Draft Genome Sequences of Six Type Strains of the Genus Massilia.</title>
        <authorList>
            <person name="Miess H."/>
            <person name="Frediansyhah A."/>
            <person name="Gross H."/>
        </authorList>
    </citation>
    <scope>NUCLEOTIDE SEQUENCE [LARGE SCALE GENOMIC DNA]</scope>
    <source>
        <strain evidence="2 3">DSM 17473</strain>
    </source>
</reference>
<dbReference type="EMBL" id="CP035913">
    <property type="protein sequence ID" value="QBE66882.1"/>
    <property type="molecule type" value="Genomic_DNA"/>
</dbReference>
<evidence type="ECO:0000313" key="2">
    <source>
        <dbReference type="EMBL" id="QBE66882.1"/>
    </source>
</evidence>
<evidence type="ECO:0000259" key="1">
    <source>
        <dbReference type="Pfam" id="PF07007"/>
    </source>
</evidence>
<dbReference type="InterPro" id="IPR009739">
    <property type="entry name" value="LprI-like_N"/>
</dbReference>
<sequence length="166" mass="19180">MGTSILCRSFMLSIVFCCVSQPSLTKASEQESDLARRKQEHCEQGNMRETTFCMNRELKESDTRLNVVYKTLVHALVKPQGLQSVQRAWIVFRDAECKFQNEAEHGGSSYNYSMDLCLMRLTEQRISALEAVMPCNGCVEFKDEFYRMEKGFRFPERKRIPASGRP</sequence>
<dbReference type="Proteomes" id="UP000290637">
    <property type="component" value="Chromosome"/>
</dbReference>